<dbReference type="InterPro" id="IPR001876">
    <property type="entry name" value="Znf_RanBP2"/>
</dbReference>
<dbReference type="Pfam" id="PF00641">
    <property type="entry name" value="Zn_ribbon_RanBP"/>
    <property type="match status" value="1"/>
</dbReference>
<dbReference type="PROSITE" id="PS01358">
    <property type="entry name" value="ZF_RANBP2_1"/>
    <property type="match status" value="1"/>
</dbReference>
<dbReference type="AlphaFoldDB" id="A0ABD3R0F9"/>
<name>A0ABD3R0F9_9STRA</name>
<dbReference type="Gene3D" id="2.30.30.380">
    <property type="entry name" value="Zn-finger domain of Sec23/24"/>
    <property type="match status" value="1"/>
</dbReference>
<evidence type="ECO:0000256" key="1">
    <source>
        <dbReference type="ARBA" id="ARBA00022723"/>
    </source>
</evidence>
<evidence type="ECO:0000313" key="7">
    <source>
        <dbReference type="Proteomes" id="UP001530315"/>
    </source>
</evidence>
<dbReference type="Proteomes" id="UP001530315">
    <property type="component" value="Unassembled WGS sequence"/>
</dbReference>
<evidence type="ECO:0000256" key="3">
    <source>
        <dbReference type="ARBA" id="ARBA00022833"/>
    </source>
</evidence>
<evidence type="ECO:0000259" key="5">
    <source>
        <dbReference type="PROSITE" id="PS50199"/>
    </source>
</evidence>
<accession>A0ABD3R0F9</accession>
<dbReference type="PROSITE" id="PS50199">
    <property type="entry name" value="ZF_RANBP2_2"/>
    <property type="match status" value="1"/>
</dbReference>
<proteinExistence type="predicted"/>
<protein>
    <recommendedName>
        <fullName evidence="5">RanBP2-type domain-containing protein</fullName>
    </recommendedName>
</protein>
<dbReference type="EMBL" id="JALLAZ020000008">
    <property type="protein sequence ID" value="KAL3805962.1"/>
    <property type="molecule type" value="Genomic_DNA"/>
</dbReference>
<keyword evidence="2 4" id="KW-0863">Zinc-finger</keyword>
<organism evidence="6 7">
    <name type="scientific">Stephanodiscus triporus</name>
    <dbReference type="NCBI Taxonomy" id="2934178"/>
    <lineage>
        <taxon>Eukaryota</taxon>
        <taxon>Sar</taxon>
        <taxon>Stramenopiles</taxon>
        <taxon>Ochrophyta</taxon>
        <taxon>Bacillariophyta</taxon>
        <taxon>Coscinodiscophyceae</taxon>
        <taxon>Thalassiosirophycidae</taxon>
        <taxon>Stephanodiscales</taxon>
        <taxon>Stephanodiscaceae</taxon>
        <taxon>Stephanodiscus</taxon>
    </lineage>
</organism>
<dbReference type="InterPro" id="IPR036443">
    <property type="entry name" value="Znf_RanBP2_sf"/>
</dbReference>
<dbReference type="SUPFAM" id="SSF90209">
    <property type="entry name" value="Ran binding protein zinc finger-like"/>
    <property type="match status" value="1"/>
</dbReference>
<evidence type="ECO:0000256" key="2">
    <source>
        <dbReference type="ARBA" id="ARBA00022771"/>
    </source>
</evidence>
<evidence type="ECO:0000313" key="6">
    <source>
        <dbReference type="EMBL" id="KAL3805962.1"/>
    </source>
</evidence>
<feature type="domain" description="RanBP2-type" evidence="5">
    <location>
        <begin position="54"/>
        <end position="83"/>
    </location>
</feature>
<gene>
    <name evidence="6" type="ORF">ACHAW5_002498</name>
</gene>
<keyword evidence="7" id="KW-1185">Reference proteome</keyword>
<dbReference type="SMART" id="SM00547">
    <property type="entry name" value="ZnF_RBZ"/>
    <property type="match status" value="1"/>
</dbReference>
<sequence>MPSSDDGIIDLTFDDSFTGSTLKPTSKRKIQTKQIVHPDMVQSSILTQSAIPRDPETWTCRRCTLFNPPTVLVCIACHSEQPCDKTVVEQAKELHEQDDIDYIKEREVRQSRETFGGFNIYGEKKDSSSTMKHLT</sequence>
<keyword evidence="3" id="KW-0862">Zinc</keyword>
<reference evidence="6 7" key="1">
    <citation type="submission" date="2024-10" db="EMBL/GenBank/DDBJ databases">
        <title>Updated reference genomes for cyclostephanoid diatoms.</title>
        <authorList>
            <person name="Roberts W.R."/>
            <person name="Alverson A.J."/>
        </authorList>
    </citation>
    <scope>NUCLEOTIDE SEQUENCE [LARGE SCALE GENOMIC DNA]</scope>
    <source>
        <strain evidence="6 7">AJA276-08</strain>
    </source>
</reference>
<comment type="caution">
    <text evidence="6">The sequence shown here is derived from an EMBL/GenBank/DDBJ whole genome shotgun (WGS) entry which is preliminary data.</text>
</comment>
<evidence type="ECO:0000256" key="4">
    <source>
        <dbReference type="PROSITE-ProRule" id="PRU00322"/>
    </source>
</evidence>
<dbReference type="GO" id="GO:0008270">
    <property type="term" value="F:zinc ion binding"/>
    <property type="evidence" value="ECO:0007669"/>
    <property type="project" value="UniProtKB-KW"/>
</dbReference>
<keyword evidence="1" id="KW-0479">Metal-binding</keyword>